<feature type="domain" description="Peptidase C54 catalytic" evidence="12">
    <location>
        <begin position="44"/>
        <end position="355"/>
    </location>
</feature>
<dbReference type="SUPFAM" id="SSF54001">
    <property type="entry name" value="Cysteine proteinases"/>
    <property type="match status" value="1"/>
</dbReference>
<dbReference type="Proteomes" id="UP001634394">
    <property type="component" value="Unassembled WGS sequence"/>
</dbReference>
<reference evidence="13 14" key="1">
    <citation type="submission" date="2024-11" db="EMBL/GenBank/DDBJ databases">
        <title>Chromosome-level genome assembly of the freshwater bivalve Anodonta woodiana.</title>
        <authorList>
            <person name="Chen X."/>
        </authorList>
    </citation>
    <scope>NUCLEOTIDE SEQUENCE [LARGE SCALE GENOMIC DNA]</scope>
    <source>
        <strain evidence="13">MN2024</strain>
        <tissue evidence="13">Gills</tissue>
    </source>
</reference>
<evidence type="ECO:0000256" key="7">
    <source>
        <dbReference type="ARBA" id="ARBA00022807"/>
    </source>
</evidence>
<evidence type="ECO:0000313" key="14">
    <source>
        <dbReference type="Proteomes" id="UP001634394"/>
    </source>
</evidence>
<dbReference type="GO" id="GO:0005737">
    <property type="term" value="C:cytoplasm"/>
    <property type="evidence" value="ECO:0007669"/>
    <property type="project" value="UniProtKB-SubCell"/>
</dbReference>
<proteinExistence type="inferred from homology"/>
<evidence type="ECO:0000256" key="1">
    <source>
        <dbReference type="ARBA" id="ARBA00004496"/>
    </source>
</evidence>
<evidence type="ECO:0000256" key="9">
    <source>
        <dbReference type="ARBA" id="ARBA00023006"/>
    </source>
</evidence>
<keyword evidence="9 11" id="KW-0072">Autophagy</keyword>
<keyword evidence="5 11" id="KW-0645">Protease</keyword>
<keyword evidence="4 11" id="KW-0963">Cytoplasm</keyword>
<protein>
    <recommendedName>
        <fullName evidence="11">Cysteine protease</fullName>
        <ecNumber evidence="11">3.4.22.-</ecNumber>
    </recommendedName>
</protein>
<dbReference type="GO" id="GO:0008234">
    <property type="term" value="F:cysteine-type peptidase activity"/>
    <property type="evidence" value="ECO:0007669"/>
    <property type="project" value="UniProtKB-KW"/>
</dbReference>
<evidence type="ECO:0000259" key="12">
    <source>
        <dbReference type="Pfam" id="PF03416"/>
    </source>
</evidence>
<dbReference type="EC" id="3.4.22.-" evidence="11"/>
<evidence type="ECO:0000256" key="2">
    <source>
        <dbReference type="ARBA" id="ARBA00010958"/>
    </source>
</evidence>
<comment type="caution">
    <text evidence="13">The sequence shown here is derived from an EMBL/GenBank/DDBJ whole genome shotgun (WGS) entry which is preliminary data.</text>
</comment>
<dbReference type="EMBL" id="JBJQND010000016">
    <property type="protein sequence ID" value="KAL3848532.1"/>
    <property type="molecule type" value="Genomic_DNA"/>
</dbReference>
<evidence type="ECO:0000256" key="8">
    <source>
        <dbReference type="ARBA" id="ARBA00022927"/>
    </source>
</evidence>
<evidence type="ECO:0000256" key="4">
    <source>
        <dbReference type="ARBA" id="ARBA00022490"/>
    </source>
</evidence>
<evidence type="ECO:0000256" key="5">
    <source>
        <dbReference type="ARBA" id="ARBA00022670"/>
    </source>
</evidence>
<dbReference type="GO" id="GO:0015031">
    <property type="term" value="P:protein transport"/>
    <property type="evidence" value="ECO:0007669"/>
    <property type="project" value="UniProtKB-KW"/>
</dbReference>
<evidence type="ECO:0000256" key="3">
    <source>
        <dbReference type="ARBA" id="ARBA00022448"/>
    </source>
</evidence>
<keyword evidence="7" id="KW-0788">Thiol protease</keyword>
<name>A0ABD3UHP5_SINWO</name>
<comment type="catalytic activity">
    <reaction evidence="10">
        <text>[protein]-C-terminal L-amino acid-glycyl-phosphatidylethanolamide + H2O = [protein]-C-terminal L-amino acid-glycine + a 1,2-diacyl-sn-glycero-3-phosphoethanolamine</text>
        <dbReference type="Rhea" id="RHEA:67548"/>
        <dbReference type="Rhea" id="RHEA-COMP:17323"/>
        <dbReference type="Rhea" id="RHEA-COMP:17324"/>
        <dbReference type="ChEBI" id="CHEBI:15377"/>
        <dbReference type="ChEBI" id="CHEBI:64612"/>
        <dbReference type="ChEBI" id="CHEBI:172940"/>
        <dbReference type="ChEBI" id="CHEBI:172941"/>
    </reaction>
    <physiologicalReaction direction="left-to-right" evidence="10">
        <dbReference type="Rhea" id="RHEA:67549"/>
    </physiologicalReaction>
</comment>
<dbReference type="Pfam" id="PF03416">
    <property type="entry name" value="Peptidase_C54"/>
    <property type="match status" value="1"/>
</dbReference>
<dbReference type="GO" id="GO:0006508">
    <property type="term" value="P:proteolysis"/>
    <property type="evidence" value="ECO:0007669"/>
    <property type="project" value="UniProtKB-KW"/>
</dbReference>
<comment type="subcellular location">
    <subcellularLocation>
        <location evidence="1 11">Cytoplasm</location>
    </subcellularLocation>
</comment>
<evidence type="ECO:0000256" key="10">
    <source>
        <dbReference type="ARBA" id="ARBA00029362"/>
    </source>
</evidence>
<sequence>MDLFDRVDATLTYECGPLAYDDFPRTELPVYLLGEVYSVIHDLDELRHDVKSRLWLTYRKNFPSIGGTGPTSDAGWGCMLRCGQMMLAHALILRHLGRSWRWDEGTSDEKYKRILRMFQDKKSSYYSIQQIASMGVSEGKAVGQWFGPNTIAQVLKKLVVYDEWSSLVIHVAMDNTVIEEDIRCLCKPAEYQDRLDRKEIHGMKKQMSNSPGAQLIDCCNECASSNVNSSISVHKKEVDITKWKPLLLVIPLRLGLTETNAVYVESLKCCLSFRQSVGLIGGKPNHAHWFIGYVGDELIFLDPHLTQNAVDIDDPDSTDTSFHCDHSSRMKILELDPSVALGYFCESEADFDDLCLSIRKFIMCSGGTVMFEMCKTRPLHWPPYEPHTKKPSGVNTSEFTLVERASCGSDEDFELVG</sequence>
<dbReference type="InterPro" id="IPR038765">
    <property type="entry name" value="Papain-like_cys_pep_sf"/>
</dbReference>
<dbReference type="PANTHER" id="PTHR22624:SF49">
    <property type="entry name" value="CYSTEINE PROTEASE"/>
    <property type="match status" value="1"/>
</dbReference>
<dbReference type="AlphaFoldDB" id="A0ABD3UHP5"/>
<keyword evidence="6 11" id="KW-0378">Hydrolase</keyword>
<organism evidence="13 14">
    <name type="scientific">Sinanodonta woodiana</name>
    <name type="common">Chinese pond mussel</name>
    <name type="synonym">Anodonta woodiana</name>
    <dbReference type="NCBI Taxonomy" id="1069815"/>
    <lineage>
        <taxon>Eukaryota</taxon>
        <taxon>Metazoa</taxon>
        <taxon>Spiralia</taxon>
        <taxon>Lophotrochozoa</taxon>
        <taxon>Mollusca</taxon>
        <taxon>Bivalvia</taxon>
        <taxon>Autobranchia</taxon>
        <taxon>Heteroconchia</taxon>
        <taxon>Palaeoheterodonta</taxon>
        <taxon>Unionida</taxon>
        <taxon>Unionoidea</taxon>
        <taxon>Unionidae</taxon>
        <taxon>Unioninae</taxon>
        <taxon>Sinanodonta</taxon>
    </lineage>
</organism>
<accession>A0ABD3UHP5</accession>
<evidence type="ECO:0000313" key="13">
    <source>
        <dbReference type="EMBL" id="KAL3848532.1"/>
    </source>
</evidence>
<dbReference type="GO" id="GO:0006914">
    <property type="term" value="P:autophagy"/>
    <property type="evidence" value="ECO:0007669"/>
    <property type="project" value="UniProtKB-KW"/>
</dbReference>
<evidence type="ECO:0000256" key="11">
    <source>
        <dbReference type="RuleBase" id="RU363115"/>
    </source>
</evidence>
<dbReference type="InterPro" id="IPR046792">
    <property type="entry name" value="Peptidase_C54_cat"/>
</dbReference>
<dbReference type="InterPro" id="IPR005078">
    <property type="entry name" value="Peptidase_C54"/>
</dbReference>
<keyword evidence="3" id="KW-0813">Transport</keyword>
<keyword evidence="14" id="KW-1185">Reference proteome</keyword>
<dbReference type="PANTHER" id="PTHR22624">
    <property type="entry name" value="CYSTEINE PROTEASE ATG4"/>
    <property type="match status" value="1"/>
</dbReference>
<evidence type="ECO:0000256" key="6">
    <source>
        <dbReference type="ARBA" id="ARBA00022801"/>
    </source>
</evidence>
<keyword evidence="8 11" id="KW-0653">Protein transport</keyword>
<comment type="similarity">
    <text evidence="2 11">Belongs to the peptidase C54 family.</text>
</comment>
<comment type="function">
    <text evidence="11">Cysteine protease that plays a key role in autophagy by mediating both proteolytic activation and delipidation of ATG8 family proteins.</text>
</comment>
<gene>
    <name evidence="13" type="ORF">ACJMK2_019383</name>
</gene>